<dbReference type="eggNOG" id="COG2382">
    <property type="taxonomic scope" value="Bacteria"/>
</dbReference>
<dbReference type="Gene3D" id="3.40.50.1820">
    <property type="entry name" value="alpha/beta hydrolase"/>
    <property type="match status" value="1"/>
</dbReference>
<keyword evidence="7" id="KW-1185">Reference proteome</keyword>
<dbReference type="PANTHER" id="PTHR48098">
    <property type="entry name" value="ENTEROCHELIN ESTERASE-RELATED"/>
    <property type="match status" value="1"/>
</dbReference>
<comment type="subcellular location">
    <subcellularLocation>
        <location evidence="1">Cytoplasm</location>
    </subcellularLocation>
</comment>
<evidence type="ECO:0000256" key="3">
    <source>
        <dbReference type="ARBA" id="ARBA00022801"/>
    </source>
</evidence>
<feature type="domain" description="Enterochelin esterase N-terminal" evidence="5">
    <location>
        <begin position="45"/>
        <end position="170"/>
    </location>
</feature>
<evidence type="ECO:0000259" key="5">
    <source>
        <dbReference type="Pfam" id="PF11806"/>
    </source>
</evidence>
<dbReference type="InterPro" id="IPR013783">
    <property type="entry name" value="Ig-like_fold"/>
</dbReference>
<sequence>MPEIQAPGFAAALLSSPQAGTQEWWRQIASVGTPLLEPQGEQQVRMTFLWRDPAGTARHSTIRQVYIDVNGVTDHHHFTPQSLQRLPGTDVWHWSVDIERDWRGSYCLIPVGSEHLPPAFTDHEQQREWWCSLFPLMTADPLNPATPWDTWTGKQLSAVHLPDALPQAAWSSTDGGTAVPADPSRRFTFEWHSPQLGNRRRIWLYITGHTDEPAARPLAIVLDGQKWAEETPLFAPLDEETDAGRLPAAVYLFIDAIDMPRRSQELPCNPAFWRAVQDELLPMAAQYAAFSDDPDRTLVSGQSYGGLASLYAGLYWPERFGRVLTQSGSFWWPHQKVLTCMGGRHEQDVGMLIAEVRQCGRPARPLVVFQEAGRRESDIHFVNQQMNAALNAAGHHVHYRVYNGGHDMLCWRGGLIDGLRWLLTTQPTTTNNKE</sequence>
<dbReference type="SUPFAM" id="SSF81296">
    <property type="entry name" value="E set domains"/>
    <property type="match status" value="1"/>
</dbReference>
<dbReference type="InterPro" id="IPR021764">
    <property type="entry name" value="Enterochelin_esterase_N"/>
</dbReference>
<evidence type="ECO:0000313" key="6">
    <source>
        <dbReference type="EMBL" id="ACS85292.1"/>
    </source>
</evidence>
<organism evidence="6 7">
    <name type="scientific">Musicola paradisiaca (strain Ech703)</name>
    <name type="common">Dickeya paradisiaca</name>
    <name type="synonym">Dickeya dadantii</name>
    <dbReference type="NCBI Taxonomy" id="579405"/>
    <lineage>
        <taxon>Bacteria</taxon>
        <taxon>Pseudomonadati</taxon>
        <taxon>Pseudomonadota</taxon>
        <taxon>Gammaproteobacteria</taxon>
        <taxon>Enterobacterales</taxon>
        <taxon>Pectobacteriaceae</taxon>
        <taxon>Musicola</taxon>
    </lineage>
</organism>
<dbReference type="HOGENOM" id="CLU_024314_3_0_6"/>
<evidence type="ECO:0000256" key="4">
    <source>
        <dbReference type="ARBA" id="ARBA00024201"/>
    </source>
</evidence>
<dbReference type="GO" id="GO:0005737">
    <property type="term" value="C:cytoplasm"/>
    <property type="evidence" value="ECO:0007669"/>
    <property type="project" value="UniProtKB-SubCell"/>
</dbReference>
<dbReference type="Proteomes" id="UP000002734">
    <property type="component" value="Chromosome"/>
</dbReference>
<comment type="similarity">
    <text evidence="4">Belongs to the Fes family.</text>
</comment>
<dbReference type="GO" id="GO:0008849">
    <property type="term" value="F:enterochelin esterase activity"/>
    <property type="evidence" value="ECO:0007669"/>
    <property type="project" value="InterPro"/>
</dbReference>
<dbReference type="SUPFAM" id="SSF53474">
    <property type="entry name" value="alpha/beta-Hydrolases"/>
    <property type="match status" value="1"/>
</dbReference>
<dbReference type="PANTHER" id="PTHR48098:SF3">
    <property type="entry name" value="IRON(III) ENTEROBACTIN ESTERASE"/>
    <property type="match status" value="1"/>
</dbReference>
<dbReference type="ESTHER" id="dicdc-c6c327">
    <property type="family name" value="A85-IroE-IroD-Fes-Yiel"/>
</dbReference>
<dbReference type="Pfam" id="PF00756">
    <property type="entry name" value="Esterase"/>
    <property type="match status" value="1"/>
</dbReference>
<evidence type="ECO:0000256" key="2">
    <source>
        <dbReference type="ARBA" id="ARBA00022490"/>
    </source>
</evidence>
<dbReference type="GO" id="GO:0005506">
    <property type="term" value="F:iron ion binding"/>
    <property type="evidence" value="ECO:0007669"/>
    <property type="project" value="InterPro"/>
</dbReference>
<dbReference type="STRING" id="579405.Dd703_1492"/>
<keyword evidence="2" id="KW-0963">Cytoplasm</keyword>
<reference evidence="6" key="1">
    <citation type="submission" date="2009-06" db="EMBL/GenBank/DDBJ databases">
        <title>Complete sequence of Dickeya dadantii Ech703.</title>
        <authorList>
            <consortium name="US DOE Joint Genome Institute"/>
            <person name="Lucas S."/>
            <person name="Copeland A."/>
            <person name="Lapidus A."/>
            <person name="Glavina del Rio T."/>
            <person name="Dalin E."/>
            <person name="Tice H."/>
            <person name="Bruce D."/>
            <person name="Goodwin L."/>
            <person name="Pitluck S."/>
            <person name="Chertkov O."/>
            <person name="Brettin T."/>
            <person name="Detter J.C."/>
            <person name="Han C."/>
            <person name="Larimer F."/>
            <person name="Land M."/>
            <person name="Hauser L."/>
            <person name="Kyrpides N."/>
            <person name="Mikhailova N."/>
            <person name="Balakrishnan V."/>
            <person name="Glasner J."/>
            <person name="Perna N.T."/>
        </authorList>
    </citation>
    <scope>NUCLEOTIDE SEQUENCE [LARGE SCALE GENOMIC DNA]</scope>
    <source>
        <strain evidence="6">Ech703</strain>
    </source>
</reference>
<evidence type="ECO:0000256" key="1">
    <source>
        <dbReference type="ARBA" id="ARBA00004496"/>
    </source>
</evidence>
<dbReference type="InterPro" id="IPR050583">
    <property type="entry name" value="Mycobacterial_A85_antigen"/>
</dbReference>
<evidence type="ECO:0000313" key="7">
    <source>
        <dbReference type="Proteomes" id="UP000002734"/>
    </source>
</evidence>
<dbReference type="Gene3D" id="2.60.40.10">
    <property type="entry name" value="Immunoglobulins"/>
    <property type="match status" value="1"/>
</dbReference>
<dbReference type="NCBIfam" id="NF007758">
    <property type="entry name" value="PRK10439.1"/>
    <property type="match status" value="1"/>
</dbReference>
<dbReference type="AlphaFoldDB" id="C6C327"/>
<proteinExistence type="inferred from homology"/>
<dbReference type="InterPro" id="IPR000801">
    <property type="entry name" value="Esterase-like"/>
</dbReference>
<dbReference type="RefSeq" id="WP_012765109.1">
    <property type="nucleotide sequence ID" value="NC_012880.1"/>
</dbReference>
<dbReference type="InterPro" id="IPR029058">
    <property type="entry name" value="AB_hydrolase_fold"/>
</dbReference>
<dbReference type="EMBL" id="CP001654">
    <property type="protein sequence ID" value="ACS85292.1"/>
    <property type="molecule type" value="Genomic_DNA"/>
</dbReference>
<gene>
    <name evidence="6" type="ordered locus">Dd703_1492</name>
</gene>
<accession>C6C327</accession>
<dbReference type="KEGG" id="dda:Dd703_1492"/>
<dbReference type="GO" id="GO:0006826">
    <property type="term" value="P:iron ion transport"/>
    <property type="evidence" value="ECO:0007669"/>
    <property type="project" value="InterPro"/>
</dbReference>
<dbReference type="Pfam" id="PF11806">
    <property type="entry name" value="Enterochelin_N"/>
    <property type="match status" value="1"/>
</dbReference>
<keyword evidence="3" id="KW-0378">Hydrolase</keyword>
<name>C6C327_MUSP7</name>
<dbReference type="InterPro" id="IPR014756">
    <property type="entry name" value="Ig_E-set"/>
</dbReference>
<protein>
    <submittedName>
        <fullName evidence="6">Esterase</fullName>
    </submittedName>
</protein>